<dbReference type="AlphaFoldDB" id="A0A1L9WP69"/>
<feature type="signal peptide" evidence="1">
    <location>
        <begin position="1"/>
        <end position="19"/>
    </location>
</feature>
<name>A0A1L9WP69_ASPA1</name>
<gene>
    <name evidence="2" type="ORF">ASPACDRAFT_122689</name>
</gene>
<keyword evidence="3" id="KW-1185">Reference proteome</keyword>
<evidence type="ECO:0000313" key="2">
    <source>
        <dbReference type="EMBL" id="OJJ97920.1"/>
    </source>
</evidence>
<dbReference type="Proteomes" id="UP000184546">
    <property type="component" value="Unassembled WGS sequence"/>
</dbReference>
<evidence type="ECO:0000256" key="1">
    <source>
        <dbReference type="SAM" id="SignalP"/>
    </source>
</evidence>
<dbReference type="EMBL" id="KV878981">
    <property type="protein sequence ID" value="OJJ97920.1"/>
    <property type="molecule type" value="Genomic_DNA"/>
</dbReference>
<keyword evidence="1" id="KW-0732">Signal</keyword>
<accession>A0A1L9WP69</accession>
<proteinExistence type="predicted"/>
<protein>
    <submittedName>
        <fullName evidence="2">Uncharacterized protein</fullName>
    </submittedName>
</protein>
<dbReference type="GeneID" id="30970375"/>
<evidence type="ECO:0000313" key="3">
    <source>
        <dbReference type="Proteomes" id="UP000184546"/>
    </source>
</evidence>
<dbReference type="VEuPathDB" id="FungiDB:ASPACDRAFT_122689"/>
<sequence>MYQVSVAFLPASCPAVAVALPPIPDRAYAVGSDISAYTVHQPTLLEPNTHTVSLPFVTQSGCSTTDSPKPLIYASKASRASLSPPSLFPLAVTYVVIWDPGVSTTSTHPGFRSLR</sequence>
<reference evidence="3" key="1">
    <citation type="journal article" date="2017" name="Genome Biol.">
        <title>Comparative genomics reveals high biological diversity and specific adaptations in the industrially and medically important fungal genus Aspergillus.</title>
        <authorList>
            <person name="de Vries R.P."/>
            <person name="Riley R."/>
            <person name="Wiebenga A."/>
            <person name="Aguilar-Osorio G."/>
            <person name="Amillis S."/>
            <person name="Uchima C.A."/>
            <person name="Anderluh G."/>
            <person name="Asadollahi M."/>
            <person name="Askin M."/>
            <person name="Barry K."/>
            <person name="Battaglia E."/>
            <person name="Bayram O."/>
            <person name="Benocci T."/>
            <person name="Braus-Stromeyer S.A."/>
            <person name="Caldana C."/>
            <person name="Canovas D."/>
            <person name="Cerqueira G.C."/>
            <person name="Chen F."/>
            <person name="Chen W."/>
            <person name="Choi C."/>
            <person name="Clum A."/>
            <person name="Dos Santos R.A."/>
            <person name="Damasio A.R."/>
            <person name="Diallinas G."/>
            <person name="Emri T."/>
            <person name="Fekete E."/>
            <person name="Flipphi M."/>
            <person name="Freyberg S."/>
            <person name="Gallo A."/>
            <person name="Gournas C."/>
            <person name="Habgood R."/>
            <person name="Hainaut M."/>
            <person name="Harispe M.L."/>
            <person name="Henrissat B."/>
            <person name="Hilden K.S."/>
            <person name="Hope R."/>
            <person name="Hossain A."/>
            <person name="Karabika E."/>
            <person name="Karaffa L."/>
            <person name="Karanyi Z."/>
            <person name="Krasevec N."/>
            <person name="Kuo A."/>
            <person name="Kusch H."/>
            <person name="LaButti K."/>
            <person name="Lagendijk E.L."/>
            <person name="Lapidus A."/>
            <person name="Levasseur A."/>
            <person name="Lindquist E."/>
            <person name="Lipzen A."/>
            <person name="Logrieco A.F."/>
            <person name="MacCabe A."/>
            <person name="Maekelae M.R."/>
            <person name="Malavazi I."/>
            <person name="Melin P."/>
            <person name="Meyer V."/>
            <person name="Mielnichuk N."/>
            <person name="Miskei M."/>
            <person name="Molnar A.P."/>
            <person name="Mule G."/>
            <person name="Ngan C.Y."/>
            <person name="Orejas M."/>
            <person name="Orosz E."/>
            <person name="Ouedraogo J.P."/>
            <person name="Overkamp K.M."/>
            <person name="Park H.-S."/>
            <person name="Perrone G."/>
            <person name="Piumi F."/>
            <person name="Punt P.J."/>
            <person name="Ram A.F."/>
            <person name="Ramon A."/>
            <person name="Rauscher S."/>
            <person name="Record E."/>
            <person name="Riano-Pachon D.M."/>
            <person name="Robert V."/>
            <person name="Roehrig J."/>
            <person name="Ruller R."/>
            <person name="Salamov A."/>
            <person name="Salih N.S."/>
            <person name="Samson R.A."/>
            <person name="Sandor E."/>
            <person name="Sanguinetti M."/>
            <person name="Schuetze T."/>
            <person name="Sepcic K."/>
            <person name="Shelest E."/>
            <person name="Sherlock G."/>
            <person name="Sophianopoulou V."/>
            <person name="Squina F.M."/>
            <person name="Sun H."/>
            <person name="Susca A."/>
            <person name="Todd R.B."/>
            <person name="Tsang A."/>
            <person name="Unkles S.E."/>
            <person name="van de Wiele N."/>
            <person name="van Rossen-Uffink D."/>
            <person name="Oliveira J.V."/>
            <person name="Vesth T.C."/>
            <person name="Visser J."/>
            <person name="Yu J.-H."/>
            <person name="Zhou M."/>
            <person name="Andersen M.R."/>
            <person name="Archer D.B."/>
            <person name="Baker S.E."/>
            <person name="Benoit I."/>
            <person name="Brakhage A.A."/>
            <person name="Braus G.H."/>
            <person name="Fischer R."/>
            <person name="Frisvad J.C."/>
            <person name="Goldman G.H."/>
            <person name="Houbraken J."/>
            <person name="Oakley B."/>
            <person name="Pocsi I."/>
            <person name="Scazzocchio C."/>
            <person name="Seiboth B."/>
            <person name="vanKuyk P.A."/>
            <person name="Wortman J."/>
            <person name="Dyer P.S."/>
            <person name="Grigoriev I.V."/>
        </authorList>
    </citation>
    <scope>NUCLEOTIDE SEQUENCE [LARGE SCALE GENOMIC DNA]</scope>
    <source>
        <strain evidence="3">ATCC 16872 / CBS 172.66 / WB 5094</strain>
    </source>
</reference>
<dbReference type="RefSeq" id="XP_020054260.1">
    <property type="nucleotide sequence ID" value="XM_020196561.1"/>
</dbReference>
<organism evidence="2 3">
    <name type="scientific">Aspergillus aculeatus (strain ATCC 16872 / CBS 172.66 / WB 5094)</name>
    <dbReference type="NCBI Taxonomy" id="690307"/>
    <lineage>
        <taxon>Eukaryota</taxon>
        <taxon>Fungi</taxon>
        <taxon>Dikarya</taxon>
        <taxon>Ascomycota</taxon>
        <taxon>Pezizomycotina</taxon>
        <taxon>Eurotiomycetes</taxon>
        <taxon>Eurotiomycetidae</taxon>
        <taxon>Eurotiales</taxon>
        <taxon>Aspergillaceae</taxon>
        <taxon>Aspergillus</taxon>
        <taxon>Aspergillus subgen. Circumdati</taxon>
    </lineage>
</organism>
<feature type="chain" id="PRO_5013177257" evidence="1">
    <location>
        <begin position="20"/>
        <end position="115"/>
    </location>
</feature>